<gene>
    <name evidence="3" type="ORF">ACHHYP_09866</name>
</gene>
<reference evidence="3 4" key="1">
    <citation type="journal article" date="2014" name="Genome Biol. Evol.">
        <title>The secreted proteins of Achlya hypogyna and Thraustotheca clavata identify the ancestral oomycete secretome and reveal gene acquisitions by horizontal gene transfer.</title>
        <authorList>
            <person name="Misner I."/>
            <person name="Blouin N."/>
            <person name="Leonard G."/>
            <person name="Richards T.A."/>
            <person name="Lane C.E."/>
        </authorList>
    </citation>
    <scope>NUCLEOTIDE SEQUENCE [LARGE SCALE GENOMIC DNA]</scope>
    <source>
        <strain evidence="3 4">ATCC 48635</strain>
    </source>
</reference>
<dbReference type="EMBL" id="JNBR01000095">
    <property type="protein sequence ID" value="OQR97893.1"/>
    <property type="molecule type" value="Genomic_DNA"/>
</dbReference>
<feature type="domain" description="Hpc2-related" evidence="2">
    <location>
        <begin position="87"/>
        <end position="130"/>
    </location>
</feature>
<dbReference type="InterPro" id="IPR014840">
    <property type="entry name" value="HRD"/>
</dbReference>
<evidence type="ECO:0000313" key="4">
    <source>
        <dbReference type="Proteomes" id="UP000243579"/>
    </source>
</evidence>
<evidence type="ECO:0000313" key="3">
    <source>
        <dbReference type="EMBL" id="OQR97893.1"/>
    </source>
</evidence>
<organism evidence="3 4">
    <name type="scientific">Achlya hypogyna</name>
    <name type="common">Oomycete</name>
    <name type="synonym">Protoachlya hypogyna</name>
    <dbReference type="NCBI Taxonomy" id="1202772"/>
    <lineage>
        <taxon>Eukaryota</taxon>
        <taxon>Sar</taxon>
        <taxon>Stramenopiles</taxon>
        <taxon>Oomycota</taxon>
        <taxon>Saprolegniomycetes</taxon>
        <taxon>Saprolegniales</taxon>
        <taxon>Achlyaceae</taxon>
        <taxon>Achlya</taxon>
    </lineage>
</organism>
<dbReference type="AlphaFoldDB" id="A0A1V9ZIS2"/>
<protein>
    <recommendedName>
        <fullName evidence="2">Hpc2-related domain-containing protein</fullName>
    </recommendedName>
</protein>
<keyword evidence="4" id="KW-1185">Reference proteome</keyword>
<proteinExistence type="predicted"/>
<name>A0A1V9ZIS2_ACHHY</name>
<feature type="region of interest" description="Disordered" evidence="1">
    <location>
        <begin position="26"/>
        <end position="56"/>
    </location>
</feature>
<accession>A0A1V9ZIS2</accession>
<feature type="region of interest" description="Disordered" evidence="1">
    <location>
        <begin position="150"/>
        <end position="173"/>
    </location>
</feature>
<dbReference type="Pfam" id="PF08729">
    <property type="entry name" value="HUN"/>
    <property type="match status" value="1"/>
</dbReference>
<dbReference type="Proteomes" id="UP000243579">
    <property type="component" value="Unassembled WGS sequence"/>
</dbReference>
<feature type="compositionally biased region" description="Basic and acidic residues" evidence="1">
    <location>
        <begin position="150"/>
        <end position="167"/>
    </location>
</feature>
<evidence type="ECO:0000256" key="1">
    <source>
        <dbReference type="SAM" id="MobiDB-lite"/>
    </source>
</evidence>
<sequence length="486" mass="54527">MRVRFEVSLDTSNEINFKVLKSELLKEVPAPAEDGPNEEDAGEMPSTPPIVPARPSRAKFNIIEHLEQRYGKGGYLDMKDSVIRRNVDHDDLYDSDDSFIDDSDLHESIESTYSKTQVKTKHSGFFVNAGDRIETVKEPKATPAAALRDELEKDNEPLRKKTKKNAEEMDDWGDEWQPGAEVEAAVANFREFCTSFFAEHGVTKAWPPALDDKFREVDKIVVDAHPQRWRVNGYITNLMLFLPYTKTTLRGHMVRLEARDHARQAKQDADEHYTAMETLVGPHTKRANESDVMSVEGFKEDVLKDVALAAATFMAVSKMEEWVAKENEYRQLLKQEDKKHLDEVDTVVLSLQKERNRLYTKGGSFYTGLSGAQIVGLFPASSVDAAFVRDLVKIGRKETGHTNTPHVTPVTKKAGATGGGTGAAKKVVKAPKQSKIDSDKSPDATPKVPTASVKRPPKPLKSRRFEVCPTYNLQDFYDKPIIQPNP</sequence>
<evidence type="ECO:0000259" key="2">
    <source>
        <dbReference type="Pfam" id="PF08729"/>
    </source>
</evidence>
<feature type="region of interest" description="Disordered" evidence="1">
    <location>
        <begin position="399"/>
        <end position="466"/>
    </location>
</feature>
<dbReference type="OrthoDB" id="68076at2759"/>
<comment type="caution">
    <text evidence="3">The sequence shown here is derived from an EMBL/GenBank/DDBJ whole genome shotgun (WGS) entry which is preliminary data.</text>
</comment>